<dbReference type="EMBL" id="LUGG01000005">
    <property type="protein sequence ID" value="OBZ74628.1"/>
    <property type="molecule type" value="Genomic_DNA"/>
</dbReference>
<comment type="caution">
    <text evidence="1">The sequence shown here is derived from an EMBL/GenBank/DDBJ whole genome shotgun (WGS) entry which is preliminary data.</text>
</comment>
<dbReference type="Proteomes" id="UP000092993">
    <property type="component" value="Unassembled WGS sequence"/>
</dbReference>
<name>A0A1C7MCP6_GRIFR</name>
<dbReference type="AlphaFoldDB" id="A0A1C7MCP6"/>
<accession>A0A1C7MCP6</accession>
<sequence>MPAMRANKCIIDRFYSLTKVLRGVQKKHLVGTAALKERFPDFDTSIVEFVPYTNVTTWGRGSATRTRMYWDTDVHDMSQRLSALENAIQMGQPSAHKKLQEFKTAQTDRVHEILKHADISDQLPGLWRSKTEILGFLLIVSRDLNELGSNLSAIRRSLMREIHSARIHRTHMEAQQADEAWKRKARELYADYCKKFTHRRVIYMPPVDQVLASRFSLYTESSAKTELRRLIANWTTAREQKLSGLIPMPEYLNFVTARQALRLAKLATAVFICTRCTVDPSSRSDILLLDHDQSILHANGCDLSFSSRGALAVESLVKSLGLYVRRTVPRNLDHIDARFICLRCKPVKGLNYRACPSLTWRQCVAHFVDPTLEVSHATPNWRRLNEGEEAAVKARQGPDSALSSRIWTCNHCDQFDFKTHCSAVTHVKAKHAIHHPAEGPDFFCDPRKSRPGPRKGLIVVDPSSGHGNGDGEAYICL</sequence>
<organism evidence="1 2">
    <name type="scientific">Grifola frondosa</name>
    <name type="common">Maitake</name>
    <name type="synonym">Polyporus frondosus</name>
    <dbReference type="NCBI Taxonomy" id="5627"/>
    <lineage>
        <taxon>Eukaryota</taxon>
        <taxon>Fungi</taxon>
        <taxon>Dikarya</taxon>
        <taxon>Basidiomycota</taxon>
        <taxon>Agaricomycotina</taxon>
        <taxon>Agaricomycetes</taxon>
        <taxon>Polyporales</taxon>
        <taxon>Grifolaceae</taxon>
        <taxon>Grifola</taxon>
    </lineage>
</organism>
<protein>
    <submittedName>
        <fullName evidence="1">Uncharacterized protein</fullName>
    </submittedName>
</protein>
<evidence type="ECO:0000313" key="2">
    <source>
        <dbReference type="Proteomes" id="UP000092993"/>
    </source>
</evidence>
<gene>
    <name evidence="1" type="ORF">A0H81_05075</name>
</gene>
<dbReference type="OrthoDB" id="2751668at2759"/>
<keyword evidence="2" id="KW-1185">Reference proteome</keyword>
<reference evidence="1 2" key="1">
    <citation type="submission" date="2016-03" db="EMBL/GenBank/DDBJ databases">
        <title>Whole genome sequencing of Grifola frondosa 9006-11.</title>
        <authorList>
            <person name="Min B."/>
            <person name="Park H."/>
            <person name="Kim J.-G."/>
            <person name="Cho H."/>
            <person name="Oh Y.-L."/>
            <person name="Kong W.-S."/>
            <person name="Choi I.-G."/>
        </authorList>
    </citation>
    <scope>NUCLEOTIDE SEQUENCE [LARGE SCALE GENOMIC DNA]</scope>
    <source>
        <strain evidence="1 2">9006-11</strain>
    </source>
</reference>
<proteinExistence type="predicted"/>
<dbReference type="STRING" id="5627.A0A1C7MCP6"/>
<evidence type="ECO:0000313" key="1">
    <source>
        <dbReference type="EMBL" id="OBZ74628.1"/>
    </source>
</evidence>